<evidence type="ECO:0000256" key="3">
    <source>
        <dbReference type="ARBA" id="ARBA00012662"/>
    </source>
</evidence>
<sequence>MSQPKPHVGPDRVLSYTPDWSSVDQHVAAPEWFQDAKFGIYHHWGVFSVPAFNNEWYPREMYIPGSPVNLHHIENYGDPAAWPYHRFIEGGQDRAGRHVRFAPRLASAGGAFDPDEWARLFVASGARFAGPVAEHHDGYSMWDSRVNEWNSTATGPRLNLLELFTRAYREQGLKVLVAMHHAYHFTGFFDHVPAQPTATLRKLYGQLGSAAENRLWLDKLKEVIDLARPDIIYQDVNLDQVDEATGLEFLAHYYNRALEWGTDVVATYKDGFNNKGEVYDYERGGPAELTHPYWLTDDILSTSTWCYTNDISYHSLDQILHSLVDRVSKNGNLLLNVGPTAEGVIPDEQRALLLGIGDYLGRFGESIYATRAWTVHGEGPTVMGGGAFTPPVAGNEQDIRFTRNKDNTVLYATVLAWPHGTLTLTTFATGRIDLGSLRAIQLIGPEAGQYLALDGCRQDEAGLHVVLPSRAPFPAPAYVLRLLFSGPIPALRP</sequence>
<evidence type="ECO:0000256" key="2">
    <source>
        <dbReference type="ARBA" id="ARBA00007951"/>
    </source>
</evidence>
<dbReference type="InterPro" id="IPR000933">
    <property type="entry name" value="Glyco_hydro_29"/>
</dbReference>
<reference evidence="10" key="1">
    <citation type="journal article" date="2019" name="Int. J. Syst. Evol. Microbiol.">
        <title>The Global Catalogue of Microorganisms (GCM) 10K type strain sequencing project: providing services to taxonomists for standard genome sequencing and annotation.</title>
        <authorList>
            <consortium name="The Broad Institute Genomics Platform"/>
            <consortium name="The Broad Institute Genome Sequencing Center for Infectious Disease"/>
            <person name="Wu L."/>
            <person name="Ma J."/>
        </authorList>
    </citation>
    <scope>NUCLEOTIDE SEQUENCE [LARGE SCALE GENOMIC DNA]</scope>
    <source>
        <strain evidence="10">2902at01</strain>
    </source>
</reference>
<dbReference type="InterPro" id="IPR013780">
    <property type="entry name" value="Glyco_hydro_b"/>
</dbReference>
<dbReference type="Pfam" id="PF01120">
    <property type="entry name" value="Alpha_L_fucos"/>
    <property type="match status" value="1"/>
</dbReference>
<dbReference type="SMART" id="SM00812">
    <property type="entry name" value="Alpha_L_fucos"/>
    <property type="match status" value="1"/>
</dbReference>
<protein>
    <recommendedName>
        <fullName evidence="3">alpha-L-fucosidase</fullName>
        <ecNumber evidence="3">3.2.1.51</ecNumber>
    </recommendedName>
</protein>
<proteinExistence type="inferred from homology"/>
<dbReference type="Gene3D" id="2.60.40.1180">
    <property type="entry name" value="Golgi alpha-mannosidase II"/>
    <property type="match status" value="1"/>
</dbReference>
<keyword evidence="4" id="KW-0732">Signal</keyword>
<dbReference type="InterPro" id="IPR016286">
    <property type="entry name" value="FUC_metazoa-typ"/>
</dbReference>
<dbReference type="SUPFAM" id="SSF51445">
    <property type="entry name" value="(Trans)glycosidases"/>
    <property type="match status" value="1"/>
</dbReference>
<keyword evidence="6" id="KW-0326">Glycosidase</keyword>
<organism evidence="9 10">
    <name type="scientific">Micromonospora zhanjiangensis</name>
    <dbReference type="NCBI Taxonomy" id="1522057"/>
    <lineage>
        <taxon>Bacteria</taxon>
        <taxon>Bacillati</taxon>
        <taxon>Actinomycetota</taxon>
        <taxon>Actinomycetes</taxon>
        <taxon>Micromonosporales</taxon>
        <taxon>Micromonosporaceae</taxon>
        <taxon>Micromonospora</taxon>
    </lineage>
</organism>
<gene>
    <name evidence="9" type="ORF">ACFOX0_10290</name>
</gene>
<dbReference type="RefSeq" id="WP_377544013.1">
    <property type="nucleotide sequence ID" value="NZ_JBHSBN010000005.1"/>
</dbReference>
<dbReference type="Pfam" id="PF16757">
    <property type="entry name" value="Fucosidase_C"/>
    <property type="match status" value="1"/>
</dbReference>
<comment type="function">
    <text evidence="1">Alpha-L-fucosidase is responsible for hydrolyzing the alpha-1,6-linked fucose joined to the reducing-end N-acetylglucosamine of the carbohydrate moieties of glycoproteins.</text>
</comment>
<name>A0ABV8KJR8_9ACTN</name>
<comment type="similarity">
    <text evidence="2">Belongs to the glycosyl hydrolase 29 family.</text>
</comment>
<dbReference type="PRINTS" id="PR00741">
    <property type="entry name" value="GLHYDRLASE29"/>
</dbReference>
<dbReference type="EMBL" id="JBHSBN010000005">
    <property type="protein sequence ID" value="MFC4106323.1"/>
    <property type="molecule type" value="Genomic_DNA"/>
</dbReference>
<accession>A0ABV8KJR8</accession>
<dbReference type="Gene3D" id="3.20.20.80">
    <property type="entry name" value="Glycosidases"/>
    <property type="match status" value="1"/>
</dbReference>
<evidence type="ECO:0000259" key="7">
    <source>
        <dbReference type="Pfam" id="PF01120"/>
    </source>
</evidence>
<dbReference type="Proteomes" id="UP001595868">
    <property type="component" value="Unassembled WGS sequence"/>
</dbReference>
<dbReference type="PANTHER" id="PTHR10030">
    <property type="entry name" value="ALPHA-L-FUCOSIDASE"/>
    <property type="match status" value="1"/>
</dbReference>
<keyword evidence="5" id="KW-0378">Hydrolase</keyword>
<dbReference type="PIRSF" id="PIRSF001092">
    <property type="entry name" value="Alpha-L-fucosidase"/>
    <property type="match status" value="1"/>
</dbReference>
<evidence type="ECO:0000313" key="9">
    <source>
        <dbReference type="EMBL" id="MFC4106323.1"/>
    </source>
</evidence>
<evidence type="ECO:0000256" key="6">
    <source>
        <dbReference type="ARBA" id="ARBA00023295"/>
    </source>
</evidence>
<evidence type="ECO:0000313" key="10">
    <source>
        <dbReference type="Proteomes" id="UP001595868"/>
    </source>
</evidence>
<evidence type="ECO:0000256" key="4">
    <source>
        <dbReference type="ARBA" id="ARBA00022729"/>
    </source>
</evidence>
<evidence type="ECO:0000259" key="8">
    <source>
        <dbReference type="Pfam" id="PF16757"/>
    </source>
</evidence>
<dbReference type="PANTHER" id="PTHR10030:SF37">
    <property type="entry name" value="ALPHA-L-FUCOSIDASE-RELATED"/>
    <property type="match status" value="1"/>
</dbReference>
<evidence type="ECO:0000256" key="5">
    <source>
        <dbReference type="ARBA" id="ARBA00022801"/>
    </source>
</evidence>
<feature type="domain" description="Alpha-L-fucosidase C-terminal" evidence="8">
    <location>
        <begin position="396"/>
        <end position="482"/>
    </location>
</feature>
<feature type="domain" description="Glycoside hydrolase family 29 N-terminal" evidence="7">
    <location>
        <begin position="15"/>
        <end position="365"/>
    </location>
</feature>
<comment type="caution">
    <text evidence="9">The sequence shown here is derived from an EMBL/GenBank/DDBJ whole genome shotgun (WGS) entry which is preliminary data.</text>
</comment>
<dbReference type="InterPro" id="IPR031919">
    <property type="entry name" value="Fucosidase_C"/>
</dbReference>
<evidence type="ECO:0000256" key="1">
    <source>
        <dbReference type="ARBA" id="ARBA00004071"/>
    </source>
</evidence>
<dbReference type="EC" id="3.2.1.51" evidence="3"/>
<keyword evidence="10" id="KW-1185">Reference proteome</keyword>
<dbReference type="InterPro" id="IPR017853">
    <property type="entry name" value="GH"/>
</dbReference>
<dbReference type="InterPro" id="IPR057739">
    <property type="entry name" value="Glyco_hydro_29_N"/>
</dbReference>